<dbReference type="InterPro" id="IPR008271">
    <property type="entry name" value="Ser/Thr_kinase_AS"/>
</dbReference>
<dbReference type="PANTHER" id="PTHR44329:SF214">
    <property type="entry name" value="PROTEIN KINASE DOMAIN-CONTAINING PROTEIN"/>
    <property type="match status" value="1"/>
</dbReference>
<dbReference type="EMBL" id="KL198138">
    <property type="protein sequence ID" value="KDQ06380.1"/>
    <property type="molecule type" value="Genomic_DNA"/>
</dbReference>
<dbReference type="HOGENOM" id="CLU_000288_7_18_1"/>
<dbReference type="InterPro" id="IPR011009">
    <property type="entry name" value="Kinase-like_dom_sf"/>
</dbReference>
<dbReference type="Proteomes" id="UP000027195">
    <property type="component" value="Unassembled WGS sequence"/>
</dbReference>
<feature type="non-terminal residue" evidence="2">
    <location>
        <position position="1"/>
    </location>
</feature>
<keyword evidence="3" id="KW-1185">Reference proteome</keyword>
<dbReference type="InterPro" id="IPR000719">
    <property type="entry name" value="Prot_kinase_dom"/>
</dbReference>
<dbReference type="GO" id="GO:0004674">
    <property type="term" value="F:protein serine/threonine kinase activity"/>
    <property type="evidence" value="ECO:0007669"/>
    <property type="project" value="TreeGrafter"/>
</dbReference>
<proteinExistence type="predicted"/>
<dbReference type="Gene3D" id="1.10.510.10">
    <property type="entry name" value="Transferase(Phosphotransferase) domain 1"/>
    <property type="match status" value="1"/>
</dbReference>
<dbReference type="SUPFAM" id="SSF56112">
    <property type="entry name" value="Protein kinase-like (PK-like)"/>
    <property type="match status" value="1"/>
</dbReference>
<protein>
    <recommendedName>
        <fullName evidence="1">Protein kinase domain-containing protein</fullName>
    </recommendedName>
</protein>
<organism evidence="2 3">
    <name type="scientific">Botryobasidium botryosum (strain FD-172 SS1)</name>
    <dbReference type="NCBI Taxonomy" id="930990"/>
    <lineage>
        <taxon>Eukaryota</taxon>
        <taxon>Fungi</taxon>
        <taxon>Dikarya</taxon>
        <taxon>Basidiomycota</taxon>
        <taxon>Agaricomycotina</taxon>
        <taxon>Agaricomycetes</taxon>
        <taxon>Cantharellales</taxon>
        <taxon>Botryobasidiaceae</taxon>
        <taxon>Botryobasidium</taxon>
    </lineage>
</organism>
<evidence type="ECO:0000313" key="2">
    <source>
        <dbReference type="EMBL" id="KDQ06380.1"/>
    </source>
</evidence>
<sequence length="238" mass="26782">REVAVWKRLDHPHVLPLLGLYTHGSYTYMVSPWMDNGDALSYVQKNPQVDSFKLLLQIAEGVEYLHTLHPLVIHGDLKGANIFISAAGDAYIGDFGLSQSATPAQIERSSGYSTEWRIAGNPRWQAPELIDPMVDDYYPPRTTKSDIFALSRTAYELFSGRIPFEEVRTSIQVMSMVMNGTFPLKPIDGATIARGFSDRLWELMKWGWRSQPRKRPSASQFLAELCAIQAGSQESFVP</sequence>
<dbReference type="Pfam" id="PF00069">
    <property type="entry name" value="Pkinase"/>
    <property type="match status" value="1"/>
</dbReference>
<dbReference type="AlphaFoldDB" id="A0A067LVU7"/>
<feature type="domain" description="Protein kinase" evidence="1">
    <location>
        <begin position="1"/>
        <end position="237"/>
    </location>
</feature>
<dbReference type="PROSITE" id="PS00108">
    <property type="entry name" value="PROTEIN_KINASE_ST"/>
    <property type="match status" value="1"/>
</dbReference>
<dbReference type="PANTHER" id="PTHR44329">
    <property type="entry name" value="SERINE/THREONINE-PROTEIN KINASE TNNI3K-RELATED"/>
    <property type="match status" value="1"/>
</dbReference>
<evidence type="ECO:0000313" key="3">
    <source>
        <dbReference type="Proteomes" id="UP000027195"/>
    </source>
</evidence>
<dbReference type="PIRSF" id="PIRSF000654">
    <property type="entry name" value="Integrin-linked_kinase"/>
    <property type="match status" value="1"/>
</dbReference>
<dbReference type="InterPro" id="IPR051681">
    <property type="entry name" value="Ser/Thr_Kinases-Pseudokinases"/>
</dbReference>
<dbReference type="InParanoid" id="A0A067LVU7"/>
<evidence type="ECO:0000259" key="1">
    <source>
        <dbReference type="PROSITE" id="PS50011"/>
    </source>
</evidence>
<dbReference type="SMART" id="SM00220">
    <property type="entry name" value="S_TKc"/>
    <property type="match status" value="1"/>
</dbReference>
<dbReference type="GO" id="GO:0005524">
    <property type="term" value="F:ATP binding"/>
    <property type="evidence" value="ECO:0007669"/>
    <property type="project" value="InterPro"/>
</dbReference>
<gene>
    <name evidence="2" type="ORF">BOTBODRAFT_121574</name>
</gene>
<dbReference type="OrthoDB" id="4062651at2759"/>
<dbReference type="STRING" id="930990.A0A067LVU7"/>
<dbReference type="PROSITE" id="PS50011">
    <property type="entry name" value="PROTEIN_KINASE_DOM"/>
    <property type="match status" value="1"/>
</dbReference>
<name>A0A067LVU7_BOTB1</name>
<accession>A0A067LVU7</accession>
<reference evidence="3" key="1">
    <citation type="journal article" date="2014" name="Proc. Natl. Acad. Sci. U.S.A.">
        <title>Extensive sampling of basidiomycete genomes demonstrates inadequacy of the white-rot/brown-rot paradigm for wood decay fungi.</title>
        <authorList>
            <person name="Riley R."/>
            <person name="Salamov A.A."/>
            <person name="Brown D.W."/>
            <person name="Nagy L.G."/>
            <person name="Floudas D."/>
            <person name="Held B.W."/>
            <person name="Levasseur A."/>
            <person name="Lombard V."/>
            <person name="Morin E."/>
            <person name="Otillar R."/>
            <person name="Lindquist E.A."/>
            <person name="Sun H."/>
            <person name="LaButti K.M."/>
            <person name="Schmutz J."/>
            <person name="Jabbour D."/>
            <person name="Luo H."/>
            <person name="Baker S.E."/>
            <person name="Pisabarro A.G."/>
            <person name="Walton J.D."/>
            <person name="Blanchette R.A."/>
            <person name="Henrissat B."/>
            <person name="Martin F."/>
            <person name="Cullen D."/>
            <person name="Hibbett D.S."/>
            <person name="Grigoriev I.V."/>
        </authorList>
    </citation>
    <scope>NUCLEOTIDE SEQUENCE [LARGE SCALE GENOMIC DNA]</scope>
    <source>
        <strain evidence="3">FD-172 SS1</strain>
    </source>
</reference>